<evidence type="ECO:0000313" key="2">
    <source>
        <dbReference type="EMBL" id="OGD68434.1"/>
    </source>
</evidence>
<sequence length="161" mass="18358">MENEANNKIKKIIEEMLSRLTVNFENVTICDDGNDNFRFAVKSSDSGILIGNEGNNIKALNYLVKQIVKGGKDEDIKNINFFIDVNDYQTKNIEKIKNKALEMAEKAVFFKRDVEMDPMSSFERMIVHSVLADQENIETESSGVGAFRKVCIKYKSNKNSF</sequence>
<reference evidence="2 3" key="1">
    <citation type="journal article" date="2016" name="Nat. Commun.">
        <title>Thousands of microbial genomes shed light on interconnected biogeochemical processes in an aquifer system.</title>
        <authorList>
            <person name="Anantharaman K."/>
            <person name="Brown C.T."/>
            <person name="Hug L.A."/>
            <person name="Sharon I."/>
            <person name="Castelle C.J."/>
            <person name="Probst A.J."/>
            <person name="Thomas B.C."/>
            <person name="Singh A."/>
            <person name="Wilkins M.J."/>
            <person name="Karaoz U."/>
            <person name="Brodie E.L."/>
            <person name="Williams K.H."/>
            <person name="Hubbard S.S."/>
            <person name="Banfield J.F."/>
        </authorList>
    </citation>
    <scope>NUCLEOTIDE SEQUENCE [LARGE SCALE GENOMIC DNA]</scope>
</reference>
<dbReference type="SUPFAM" id="SSF82708">
    <property type="entry name" value="R3H domain"/>
    <property type="match status" value="1"/>
</dbReference>
<proteinExistence type="predicted"/>
<dbReference type="GO" id="GO:0003723">
    <property type="term" value="F:RNA binding"/>
    <property type="evidence" value="ECO:0007669"/>
    <property type="project" value="InterPro"/>
</dbReference>
<evidence type="ECO:0000259" key="1">
    <source>
        <dbReference type="PROSITE" id="PS51061"/>
    </source>
</evidence>
<dbReference type="InterPro" id="IPR015946">
    <property type="entry name" value="KH_dom-like_a/b"/>
</dbReference>
<evidence type="ECO:0000313" key="3">
    <source>
        <dbReference type="Proteomes" id="UP000176865"/>
    </source>
</evidence>
<protein>
    <recommendedName>
        <fullName evidence="1">R3H domain-containing protein</fullName>
    </recommendedName>
</protein>
<dbReference type="Proteomes" id="UP000176865">
    <property type="component" value="Unassembled WGS sequence"/>
</dbReference>
<name>A0A1F5EMH5_9BACT</name>
<comment type="caution">
    <text evidence="2">The sequence shown here is derived from an EMBL/GenBank/DDBJ whole genome shotgun (WGS) entry which is preliminary data.</text>
</comment>
<dbReference type="InterPro" id="IPR009019">
    <property type="entry name" value="KH_sf_prok-type"/>
</dbReference>
<dbReference type="CDD" id="cd02644">
    <property type="entry name" value="R3H_jag"/>
    <property type="match status" value="1"/>
</dbReference>
<dbReference type="SUPFAM" id="SSF54814">
    <property type="entry name" value="Prokaryotic type KH domain (KH-domain type II)"/>
    <property type="match status" value="1"/>
</dbReference>
<dbReference type="PROSITE" id="PS51061">
    <property type="entry name" value="R3H"/>
    <property type="match status" value="1"/>
</dbReference>
<dbReference type="Pfam" id="PF01424">
    <property type="entry name" value="R3H"/>
    <property type="match status" value="1"/>
</dbReference>
<dbReference type="InterPro" id="IPR039247">
    <property type="entry name" value="KhpB"/>
</dbReference>
<dbReference type="SMART" id="SM00393">
    <property type="entry name" value="R3H"/>
    <property type="match status" value="1"/>
</dbReference>
<dbReference type="InterPro" id="IPR001374">
    <property type="entry name" value="R3H_dom"/>
</dbReference>
<dbReference type="Gene3D" id="3.30.1370.50">
    <property type="entry name" value="R3H-like domain"/>
    <property type="match status" value="1"/>
</dbReference>
<dbReference type="EMBL" id="MFAB01000027">
    <property type="protein sequence ID" value="OGD68434.1"/>
    <property type="molecule type" value="Genomic_DNA"/>
</dbReference>
<dbReference type="AlphaFoldDB" id="A0A1F5EMH5"/>
<accession>A0A1F5EMH5</accession>
<dbReference type="InterPro" id="IPR036867">
    <property type="entry name" value="R3H_dom_sf"/>
</dbReference>
<dbReference type="InterPro" id="IPR034079">
    <property type="entry name" value="R3H_KhpB"/>
</dbReference>
<dbReference type="PANTHER" id="PTHR35800:SF1">
    <property type="entry name" value="RNA-BINDING PROTEIN KHPB"/>
    <property type="match status" value="1"/>
</dbReference>
<dbReference type="Pfam" id="PF13083">
    <property type="entry name" value="KH_KhpA-B"/>
    <property type="match status" value="1"/>
</dbReference>
<dbReference type="Gene3D" id="3.30.300.20">
    <property type="match status" value="1"/>
</dbReference>
<organism evidence="2 3">
    <name type="scientific">Candidatus Campbellbacteria bacterium RIFCSPLOWO2_01_FULL_34_15</name>
    <dbReference type="NCBI Taxonomy" id="1797579"/>
    <lineage>
        <taxon>Bacteria</taxon>
        <taxon>Candidatus Campbelliibacteriota</taxon>
    </lineage>
</organism>
<feature type="domain" description="R3H" evidence="1">
    <location>
        <begin position="90"/>
        <end position="156"/>
    </location>
</feature>
<dbReference type="STRING" id="1797579.A2996_03165"/>
<dbReference type="PANTHER" id="PTHR35800">
    <property type="entry name" value="PROTEIN JAG"/>
    <property type="match status" value="1"/>
</dbReference>
<gene>
    <name evidence="2" type="ORF">A2996_03165</name>
</gene>